<accession>D9RA32</accession>
<evidence type="ECO:0000256" key="4">
    <source>
        <dbReference type="ARBA" id="ARBA00022723"/>
    </source>
</evidence>
<name>D9RA32_LACSW</name>
<dbReference type="CDD" id="cd01335">
    <property type="entry name" value="Radical_SAM"/>
    <property type="match status" value="1"/>
</dbReference>
<dbReference type="PaxDb" id="610130-Closa_3478"/>
<evidence type="ECO:0000313" key="9">
    <source>
        <dbReference type="Proteomes" id="UP000001662"/>
    </source>
</evidence>
<dbReference type="PANTHER" id="PTHR43273">
    <property type="entry name" value="ANAEROBIC SULFATASE-MATURATING ENZYME HOMOLOG ASLB-RELATED"/>
    <property type="match status" value="1"/>
</dbReference>
<dbReference type="PROSITE" id="PS51918">
    <property type="entry name" value="RADICAL_SAM"/>
    <property type="match status" value="1"/>
</dbReference>
<feature type="domain" description="Radical SAM core" evidence="7">
    <location>
        <begin position="40"/>
        <end position="254"/>
    </location>
</feature>
<dbReference type="Pfam" id="PF13186">
    <property type="entry name" value="SPASM"/>
    <property type="match status" value="1"/>
</dbReference>
<dbReference type="AlphaFoldDB" id="D9RA32"/>
<dbReference type="SFLD" id="SFLDG01067">
    <property type="entry name" value="SPASM/twitch_domain_containing"/>
    <property type="match status" value="1"/>
</dbReference>
<dbReference type="PANTHER" id="PTHR43273:SF8">
    <property type="entry name" value="RADICAL SAM DOMAIN PROTEIN"/>
    <property type="match status" value="1"/>
</dbReference>
<dbReference type="Pfam" id="PF04055">
    <property type="entry name" value="Radical_SAM"/>
    <property type="match status" value="1"/>
</dbReference>
<dbReference type="InterPro" id="IPR058240">
    <property type="entry name" value="rSAM_sf"/>
</dbReference>
<keyword evidence="3" id="KW-0949">S-adenosyl-L-methionine</keyword>
<comment type="cofactor">
    <cofactor evidence="1">
        <name>[4Fe-4S] cluster</name>
        <dbReference type="ChEBI" id="CHEBI:49883"/>
    </cofactor>
</comment>
<dbReference type="SUPFAM" id="SSF102114">
    <property type="entry name" value="Radical SAM enzymes"/>
    <property type="match status" value="1"/>
</dbReference>
<evidence type="ECO:0000256" key="6">
    <source>
        <dbReference type="ARBA" id="ARBA00023014"/>
    </source>
</evidence>
<dbReference type="SFLD" id="SFLDG01387">
    <property type="entry name" value="BtrN-like_SPASM_domain_contain"/>
    <property type="match status" value="1"/>
</dbReference>
<reference evidence="8" key="1">
    <citation type="submission" date="2010-07" db="EMBL/GenBank/DDBJ databases">
        <title>Complete sequence of Clostridium saccharolyticum WM1.</title>
        <authorList>
            <consortium name="US DOE Joint Genome Institute"/>
            <person name="Lucas S."/>
            <person name="Copeland A."/>
            <person name="Lapidus A."/>
            <person name="Cheng J.-F."/>
            <person name="Bruce D."/>
            <person name="Goodwin L."/>
            <person name="Pitluck S."/>
            <person name="Chertkov O."/>
            <person name="Detter J.C."/>
            <person name="Han C."/>
            <person name="Tapia R."/>
            <person name="Land M."/>
            <person name="Hauser L."/>
            <person name="Chang Y.-J."/>
            <person name="Jeffries C."/>
            <person name="Kyrpides N."/>
            <person name="Ivanova N."/>
            <person name="Mikhailova N."/>
            <person name="Mouttaki H."/>
            <person name="Lin L."/>
            <person name="Zhou J."/>
            <person name="Hemme C.L."/>
            <person name="Woyke T."/>
        </authorList>
    </citation>
    <scope>NUCLEOTIDE SEQUENCE [LARGE SCALE GENOMIC DNA]</scope>
    <source>
        <strain evidence="8">WM1</strain>
    </source>
</reference>
<gene>
    <name evidence="8" type="ordered locus">Closa_3478</name>
</gene>
<dbReference type="InterPro" id="IPR007197">
    <property type="entry name" value="rSAM"/>
</dbReference>
<evidence type="ECO:0000256" key="3">
    <source>
        <dbReference type="ARBA" id="ARBA00022691"/>
    </source>
</evidence>
<dbReference type="Gene3D" id="3.20.20.70">
    <property type="entry name" value="Aldolase class I"/>
    <property type="match status" value="1"/>
</dbReference>
<keyword evidence="9" id="KW-1185">Reference proteome</keyword>
<dbReference type="Proteomes" id="UP000001662">
    <property type="component" value="Chromosome"/>
</dbReference>
<dbReference type="HOGENOM" id="CLU_009273_1_1_9"/>
<dbReference type="STRING" id="610130.Closa_3478"/>
<keyword evidence="6" id="KW-0411">Iron-sulfur</keyword>
<evidence type="ECO:0000313" key="8">
    <source>
        <dbReference type="EMBL" id="ADL06004.1"/>
    </source>
</evidence>
<keyword evidence="4" id="KW-0479">Metal-binding</keyword>
<dbReference type="InterPro" id="IPR034391">
    <property type="entry name" value="AdoMet-like_SPASM_containing"/>
</dbReference>
<dbReference type="EMBL" id="CP002109">
    <property type="protein sequence ID" value="ADL06004.1"/>
    <property type="molecule type" value="Genomic_DNA"/>
</dbReference>
<evidence type="ECO:0000256" key="5">
    <source>
        <dbReference type="ARBA" id="ARBA00023004"/>
    </source>
</evidence>
<dbReference type="CDD" id="cd21109">
    <property type="entry name" value="SPASM"/>
    <property type="match status" value="1"/>
</dbReference>
<dbReference type="InterPro" id="IPR023867">
    <property type="entry name" value="Sulphatase_maturase_rSAM"/>
</dbReference>
<proteinExistence type="predicted"/>
<dbReference type="InterPro" id="IPR023885">
    <property type="entry name" value="4Fe4S-binding_SPASM_dom"/>
</dbReference>
<dbReference type="InterPro" id="IPR013785">
    <property type="entry name" value="Aldolase_TIM"/>
</dbReference>
<evidence type="ECO:0000259" key="7">
    <source>
        <dbReference type="PROSITE" id="PS51918"/>
    </source>
</evidence>
<evidence type="ECO:0000256" key="2">
    <source>
        <dbReference type="ARBA" id="ARBA00022485"/>
    </source>
</evidence>
<evidence type="ECO:0000256" key="1">
    <source>
        <dbReference type="ARBA" id="ARBA00001966"/>
    </source>
</evidence>
<dbReference type="KEGG" id="csh:Closa_3478"/>
<sequence length="367" mass="42450">MSLIRAKTLDLKDIGELTEVQRENSRINREEALAGKTILQSYPRRIVLEMTSACNIHCKMCGRSSVEFKPTLFHKDWLPLLEPAADKIEEVTLLGWGEPTLHPHFREFLKWAKEHRLRKFFCTNGTRLRELKEDIFNNEVELLTVSLDGACAETNNQIRAGADFDSITSALKDIADEKKRRGVEFPYLSIVMTMMESNYREFPQYVRLGHELGLQEVKGVYLTAFDERMLDESLYGKQQELQEIFGEAERLGEKLGIAVKLPCIQGEDSAGDFLHKDCYTGWRDFFLGSDGYVRSCMSTSRKLFHISKYASFNEMWNSEEYQDFRKRVNGSDMDLPCKNCYQASFANWNKKSAFIQTGNDFAPKWEE</sequence>
<dbReference type="eggNOG" id="COG0535">
    <property type="taxonomic scope" value="Bacteria"/>
</dbReference>
<organism evidence="8 9">
    <name type="scientific">Lacrimispora saccharolytica (strain ATCC 35040 / DSM 2544 / NRCC 2533 / WM1)</name>
    <name type="common">Clostridium saccharolyticum</name>
    <dbReference type="NCBI Taxonomy" id="610130"/>
    <lineage>
        <taxon>Bacteria</taxon>
        <taxon>Bacillati</taxon>
        <taxon>Bacillota</taxon>
        <taxon>Clostridia</taxon>
        <taxon>Lachnospirales</taxon>
        <taxon>Lachnospiraceae</taxon>
        <taxon>Lacrimispora</taxon>
    </lineage>
</organism>
<dbReference type="GO" id="GO:0051536">
    <property type="term" value="F:iron-sulfur cluster binding"/>
    <property type="evidence" value="ECO:0007669"/>
    <property type="project" value="UniProtKB-KW"/>
</dbReference>
<keyword evidence="2" id="KW-0004">4Fe-4S</keyword>
<dbReference type="GO" id="GO:0046872">
    <property type="term" value="F:metal ion binding"/>
    <property type="evidence" value="ECO:0007669"/>
    <property type="project" value="UniProtKB-KW"/>
</dbReference>
<dbReference type="OrthoDB" id="9810775at2"/>
<dbReference type="RefSeq" id="WP_013274070.1">
    <property type="nucleotide sequence ID" value="NC_014376.1"/>
</dbReference>
<keyword evidence="5" id="KW-0408">Iron</keyword>
<dbReference type="SFLD" id="SFLDS00029">
    <property type="entry name" value="Radical_SAM"/>
    <property type="match status" value="1"/>
</dbReference>
<protein>
    <submittedName>
        <fullName evidence="8">Radical SAM domain protein</fullName>
    </submittedName>
</protein>
<dbReference type="GO" id="GO:0016491">
    <property type="term" value="F:oxidoreductase activity"/>
    <property type="evidence" value="ECO:0007669"/>
    <property type="project" value="InterPro"/>
</dbReference>